<protein>
    <submittedName>
        <fullName evidence="2">Uncharacterized protein</fullName>
    </submittedName>
</protein>
<evidence type="ECO:0000256" key="1">
    <source>
        <dbReference type="SAM" id="Phobius"/>
    </source>
</evidence>
<organism evidence="2">
    <name type="scientific">Faunusvirus sp</name>
    <dbReference type="NCBI Taxonomy" id="2487766"/>
    <lineage>
        <taxon>Viruses</taxon>
        <taxon>Varidnaviria</taxon>
        <taxon>Bamfordvirae</taxon>
        <taxon>Nucleocytoviricota</taxon>
        <taxon>Megaviricetes</taxon>
        <taxon>Imitervirales</taxon>
        <taxon>Mimiviridae</taxon>
    </lineage>
</organism>
<feature type="transmembrane region" description="Helical" evidence="1">
    <location>
        <begin position="23"/>
        <end position="42"/>
    </location>
</feature>
<name>A0A3G4ZVU3_9VIRU</name>
<keyword evidence="1" id="KW-0812">Transmembrane</keyword>
<accession>A0A3G4ZVU3</accession>
<proteinExistence type="predicted"/>
<reference evidence="2" key="1">
    <citation type="submission" date="2018-10" db="EMBL/GenBank/DDBJ databases">
        <title>Hidden diversity of soil giant viruses.</title>
        <authorList>
            <person name="Schulz F."/>
            <person name="Alteio L."/>
            <person name="Goudeau D."/>
            <person name="Ryan E.M."/>
            <person name="Malmstrom R.R."/>
            <person name="Blanchard J."/>
            <person name="Woyke T."/>
        </authorList>
    </citation>
    <scope>NUCLEOTIDE SEQUENCE</scope>
    <source>
        <strain evidence="2">FNV1</strain>
    </source>
</reference>
<keyword evidence="1" id="KW-0472">Membrane</keyword>
<evidence type="ECO:0000313" key="2">
    <source>
        <dbReference type="EMBL" id="AYV79015.1"/>
    </source>
</evidence>
<sequence>MCGEITSAVAVHRETVIQSIYRYCLRIVHISFIYYSFVTYFLKQSNVE</sequence>
<gene>
    <name evidence="2" type="ORF">Faunusvirus1_35</name>
</gene>
<keyword evidence="1" id="KW-1133">Transmembrane helix</keyword>
<dbReference type="EMBL" id="MK072132">
    <property type="protein sequence ID" value="AYV79015.1"/>
    <property type="molecule type" value="Genomic_DNA"/>
</dbReference>